<dbReference type="PANTHER" id="PTHR42884">
    <property type="entry name" value="PROPROTEIN CONVERTASE SUBTILISIN/KEXIN-RELATED"/>
    <property type="match status" value="1"/>
</dbReference>
<dbReference type="PROSITE" id="PS51829">
    <property type="entry name" value="P_HOMO_B"/>
    <property type="match status" value="1"/>
</dbReference>
<dbReference type="PROSITE" id="PS00138">
    <property type="entry name" value="SUBTILASE_SER"/>
    <property type="match status" value="1"/>
</dbReference>
<protein>
    <recommendedName>
        <fullName evidence="21">P/Homo B domain-containing protein</fullName>
    </recommendedName>
</protein>
<comment type="similarity">
    <text evidence="3">Belongs to the peptidase S8 family. Furin subfamily.</text>
</comment>
<evidence type="ECO:0000256" key="12">
    <source>
        <dbReference type="ARBA" id="ARBA00023026"/>
    </source>
</evidence>
<feature type="compositionally biased region" description="Acidic residues" evidence="18">
    <location>
        <begin position="801"/>
        <end position="818"/>
    </location>
</feature>
<dbReference type="GO" id="GO:0016485">
    <property type="term" value="P:protein processing"/>
    <property type="evidence" value="ECO:0007669"/>
    <property type="project" value="TreeGrafter"/>
</dbReference>
<keyword evidence="9 17" id="KW-0720">Serine protease</keyword>
<dbReference type="PANTHER" id="PTHR42884:SF14">
    <property type="entry name" value="NEUROENDOCRINE CONVERTASE 1"/>
    <property type="match status" value="1"/>
</dbReference>
<evidence type="ECO:0000256" key="2">
    <source>
        <dbReference type="ARBA" id="ARBA00004613"/>
    </source>
</evidence>
<evidence type="ECO:0000256" key="14">
    <source>
        <dbReference type="ARBA" id="ARBA00023145"/>
    </source>
</evidence>
<dbReference type="InterPro" id="IPR034182">
    <property type="entry name" value="Kexin/furin"/>
</dbReference>
<keyword evidence="23" id="KW-1185">Reference proteome</keyword>
<dbReference type="InterPro" id="IPR015500">
    <property type="entry name" value="Peptidase_S8_subtilisin-rel"/>
</dbReference>
<evidence type="ECO:0000256" key="15">
    <source>
        <dbReference type="ARBA" id="ARBA00023180"/>
    </source>
</evidence>
<evidence type="ECO:0000256" key="3">
    <source>
        <dbReference type="ARBA" id="ARBA00005325"/>
    </source>
</evidence>
<dbReference type="SUPFAM" id="SSF52743">
    <property type="entry name" value="Subtilisin-like"/>
    <property type="match status" value="1"/>
</dbReference>
<dbReference type="InterPro" id="IPR036852">
    <property type="entry name" value="Peptidase_S8/S53_dom_sf"/>
</dbReference>
<dbReference type="InterPro" id="IPR000209">
    <property type="entry name" value="Peptidase_S8/S53_dom"/>
</dbReference>
<dbReference type="FunFam" id="3.40.50.200:FF:000005">
    <property type="entry name" value="Proprotein convertase subtilisin/kexin type 7"/>
    <property type="match status" value="1"/>
</dbReference>
<evidence type="ECO:0000256" key="1">
    <source>
        <dbReference type="ARBA" id="ARBA00004370"/>
    </source>
</evidence>
<evidence type="ECO:0000256" key="10">
    <source>
        <dbReference type="ARBA" id="ARBA00022837"/>
    </source>
</evidence>
<dbReference type="STRING" id="1658172.A0A1B7P6I7"/>
<keyword evidence="5 17" id="KW-0645">Protease</keyword>
<dbReference type="GO" id="GO:0007323">
    <property type="term" value="P:peptide pheromone maturation"/>
    <property type="evidence" value="ECO:0007669"/>
    <property type="project" value="UniProtKB-ARBA"/>
</dbReference>
<evidence type="ECO:0000313" key="23">
    <source>
        <dbReference type="Proteomes" id="UP000091918"/>
    </source>
</evidence>
<gene>
    <name evidence="22" type="ORF">ACJ72_00977</name>
</gene>
<sequence>MKLLGAAGVVAFLLINTVRASISPRNHDAYDYFAIHLDPSVSPAQVAQLLGATHGLQGSDLDKTLDDIKLRRRRKRKVSSSPVGGPVVRDVLDGILWSQKLTLRSPMAKRAPPPPPPSTAITKARQSKPQDPVDAFHNATNILNHIASTLEIQDPIFKDQWHLFNAVELGHDINVTGLWLEGITGKGVISAIVDDGLDMYSNDLKDNYFAEGSYDYNDKSYEPKPQLFDDIHGTRCAGEIAAVRNNVCGVGVAYDSKVSGIRILSKPVSDEDEAASINYKYQENQIYSCSWGPIDDGTTMDAPGILIRRAMVNGVQKGRGGRGSIFVFAAGNGAIHEDNCNFDGYTNSIYSVTVGSVDRNDDHPYYSEWCSAQLVVTYSSGGGDAIHTTDVGLDKCSTTHGGTSAAGPLVVGVVALALSVRPELTWRDIQYILVETAIPVHLGDSDWQETTIGKKFSHEFGYGKIDAYSIVHLAKKWDLVKPQAWLHSPWLLVHHDVPQGEIGLASSFEVTKAMLKKNNLERLEHVTVTMNVNHSRRGDLSVELHSPSGVISHLSTTRKNDNHAVGYVDWTFMSVAHWGESGIGRWTVIVKDTIVNEHNGTFIDWQLTLWGEAIIADIQKLHALPTEHDHDHDSTHAHVVTTTLLNPGGSGANRPIATSVPPTDHINRPVNSKPTSPSSAPDTNTGTPESSKTDSFLPSFFPTFGVSKLTQVWIYGSLALILIFCSALGIYFLVQRRKRIRNNPRDDYEFEMIEDADEMDPLTGGGSGGGVVGHMAAAAGAGARRKQRKRGGELYDAFAGESDEELLSDDDEEEEDEERGLSDSESSTPYRDEDERRNTSGGGGIGEKT</sequence>
<dbReference type="GO" id="GO:0000139">
    <property type="term" value="C:Golgi membrane"/>
    <property type="evidence" value="ECO:0007669"/>
    <property type="project" value="TreeGrafter"/>
</dbReference>
<feature type="domain" description="P/Homo B" evidence="21">
    <location>
        <begin position="480"/>
        <end position="615"/>
    </location>
</feature>
<organism evidence="22 23">
    <name type="scientific">Emergomyces africanus</name>
    <dbReference type="NCBI Taxonomy" id="1955775"/>
    <lineage>
        <taxon>Eukaryota</taxon>
        <taxon>Fungi</taxon>
        <taxon>Dikarya</taxon>
        <taxon>Ascomycota</taxon>
        <taxon>Pezizomycotina</taxon>
        <taxon>Eurotiomycetes</taxon>
        <taxon>Eurotiomycetidae</taxon>
        <taxon>Onygenales</taxon>
        <taxon>Ajellomycetaceae</taxon>
        <taxon>Emergomyces</taxon>
    </lineage>
</organism>
<dbReference type="Pfam" id="PF01483">
    <property type="entry name" value="P_proprotein"/>
    <property type="match status" value="1"/>
</dbReference>
<dbReference type="Gene3D" id="2.60.120.260">
    <property type="entry name" value="Galactose-binding domain-like"/>
    <property type="match status" value="1"/>
</dbReference>
<evidence type="ECO:0000256" key="5">
    <source>
        <dbReference type="ARBA" id="ARBA00022670"/>
    </source>
</evidence>
<evidence type="ECO:0000256" key="13">
    <source>
        <dbReference type="ARBA" id="ARBA00023136"/>
    </source>
</evidence>
<feature type="compositionally biased region" description="Gly residues" evidence="18">
    <location>
        <begin position="840"/>
        <end position="849"/>
    </location>
</feature>
<feature type="active site" description="Charge relay system" evidence="16 17">
    <location>
        <position position="194"/>
    </location>
</feature>
<dbReference type="Pfam" id="PF00082">
    <property type="entry name" value="Peptidase_S8"/>
    <property type="match status" value="1"/>
</dbReference>
<dbReference type="InterPro" id="IPR023828">
    <property type="entry name" value="Peptidase_S8_Ser-AS"/>
</dbReference>
<dbReference type="PROSITE" id="PS00137">
    <property type="entry name" value="SUBTILASE_HIS"/>
    <property type="match status" value="1"/>
</dbReference>
<dbReference type="InterPro" id="IPR002884">
    <property type="entry name" value="P_dom"/>
</dbReference>
<keyword evidence="13 19" id="KW-0472">Membrane</keyword>
<dbReference type="GO" id="GO:0004252">
    <property type="term" value="F:serine-type endopeptidase activity"/>
    <property type="evidence" value="ECO:0007669"/>
    <property type="project" value="UniProtKB-UniRule"/>
</dbReference>
<feature type="compositionally biased region" description="Polar residues" evidence="18">
    <location>
        <begin position="669"/>
        <end position="693"/>
    </location>
</feature>
<dbReference type="InterPro" id="IPR008979">
    <property type="entry name" value="Galactose-bd-like_sf"/>
</dbReference>
<keyword evidence="15" id="KW-0325">Glycoprotein</keyword>
<dbReference type="CDD" id="cd04059">
    <property type="entry name" value="Peptidases_S8_Protein_convertases_Kexins_Furin-like"/>
    <property type="match status" value="1"/>
</dbReference>
<evidence type="ECO:0000256" key="7">
    <source>
        <dbReference type="ARBA" id="ARBA00022729"/>
    </source>
</evidence>
<dbReference type="InterPro" id="IPR022398">
    <property type="entry name" value="Peptidase_S8_His-AS"/>
</dbReference>
<keyword evidence="6 19" id="KW-0812">Transmembrane</keyword>
<dbReference type="SUPFAM" id="SSF49785">
    <property type="entry name" value="Galactose-binding domain-like"/>
    <property type="match status" value="1"/>
</dbReference>
<comment type="caution">
    <text evidence="22">The sequence shown here is derived from an EMBL/GenBank/DDBJ whole genome shotgun (WGS) entry which is preliminary data.</text>
</comment>
<dbReference type="OrthoDB" id="300641at2759"/>
<dbReference type="PRINTS" id="PR00723">
    <property type="entry name" value="SUBTILISIN"/>
</dbReference>
<feature type="region of interest" description="Disordered" evidence="18">
    <location>
        <begin position="106"/>
        <end position="131"/>
    </location>
</feature>
<dbReference type="AlphaFoldDB" id="A0A1B7P6I7"/>
<comment type="subcellular location">
    <subcellularLocation>
        <location evidence="1">Membrane</location>
    </subcellularLocation>
    <subcellularLocation>
        <location evidence="2">Secreted</location>
    </subcellularLocation>
</comment>
<evidence type="ECO:0000256" key="4">
    <source>
        <dbReference type="ARBA" id="ARBA00022525"/>
    </source>
</evidence>
<proteinExistence type="inferred from homology"/>
<evidence type="ECO:0000256" key="11">
    <source>
        <dbReference type="ARBA" id="ARBA00022989"/>
    </source>
</evidence>
<feature type="region of interest" description="Disordered" evidence="18">
    <location>
        <begin position="646"/>
        <end position="693"/>
    </location>
</feature>
<accession>A0A1B7P6I7</accession>
<keyword evidence="7 20" id="KW-0732">Signal</keyword>
<feature type="signal peptide" evidence="20">
    <location>
        <begin position="1"/>
        <end position="20"/>
    </location>
</feature>
<evidence type="ECO:0000256" key="8">
    <source>
        <dbReference type="ARBA" id="ARBA00022801"/>
    </source>
</evidence>
<evidence type="ECO:0000256" key="19">
    <source>
        <dbReference type="SAM" id="Phobius"/>
    </source>
</evidence>
<dbReference type="Gene3D" id="3.40.50.200">
    <property type="entry name" value="Peptidase S8/S53 domain"/>
    <property type="match status" value="1"/>
</dbReference>
<keyword evidence="10" id="KW-0106">Calcium</keyword>
<feature type="active site" description="Charge relay system" evidence="16 17">
    <location>
        <position position="232"/>
    </location>
</feature>
<keyword evidence="12" id="KW-0843">Virulence</keyword>
<reference evidence="22 23" key="1">
    <citation type="submission" date="2015-07" db="EMBL/GenBank/DDBJ databases">
        <title>Emmonsia species relationships and genome sequence.</title>
        <authorList>
            <person name="Cuomo C.A."/>
            <person name="Schwartz I.S."/>
            <person name="Kenyon C."/>
            <person name="de Hoog G.S."/>
            <person name="Govender N.P."/>
            <person name="Botha A."/>
            <person name="Moreno L."/>
            <person name="de Vries M."/>
            <person name="Munoz J.F."/>
            <person name="Stielow J.B."/>
        </authorList>
    </citation>
    <scope>NUCLEOTIDE SEQUENCE [LARGE SCALE GENOMIC DNA]</scope>
    <source>
        <strain evidence="22 23">CBS 136260</strain>
    </source>
</reference>
<keyword evidence="4" id="KW-0964">Secreted</keyword>
<feature type="chain" id="PRO_5008598458" description="P/Homo B domain-containing protein" evidence="20">
    <location>
        <begin position="21"/>
        <end position="849"/>
    </location>
</feature>
<evidence type="ECO:0000313" key="22">
    <source>
        <dbReference type="EMBL" id="OAX84642.1"/>
    </source>
</evidence>
<keyword evidence="14" id="KW-0865">Zymogen</keyword>
<keyword evidence="11 19" id="KW-1133">Transmembrane helix</keyword>
<evidence type="ECO:0000256" key="20">
    <source>
        <dbReference type="SAM" id="SignalP"/>
    </source>
</evidence>
<keyword evidence="8 17" id="KW-0378">Hydrolase</keyword>
<feature type="region of interest" description="Disordered" evidence="18">
    <location>
        <begin position="780"/>
        <end position="849"/>
    </location>
</feature>
<evidence type="ECO:0000256" key="17">
    <source>
        <dbReference type="PROSITE-ProRule" id="PRU01240"/>
    </source>
</evidence>
<dbReference type="EMBL" id="LGUA01000060">
    <property type="protein sequence ID" value="OAX84642.1"/>
    <property type="molecule type" value="Genomic_DNA"/>
</dbReference>
<feature type="transmembrane region" description="Helical" evidence="19">
    <location>
        <begin position="712"/>
        <end position="734"/>
    </location>
</feature>
<evidence type="ECO:0000256" key="18">
    <source>
        <dbReference type="SAM" id="MobiDB-lite"/>
    </source>
</evidence>
<evidence type="ECO:0000256" key="16">
    <source>
        <dbReference type="PIRSR" id="PIRSR615500-1"/>
    </source>
</evidence>
<evidence type="ECO:0000256" key="9">
    <source>
        <dbReference type="ARBA" id="ARBA00022825"/>
    </source>
</evidence>
<dbReference type="GO" id="GO:0005802">
    <property type="term" value="C:trans-Golgi network"/>
    <property type="evidence" value="ECO:0007669"/>
    <property type="project" value="TreeGrafter"/>
</dbReference>
<dbReference type="GO" id="GO:0005576">
    <property type="term" value="C:extracellular region"/>
    <property type="evidence" value="ECO:0007669"/>
    <property type="project" value="UniProtKB-SubCell"/>
</dbReference>
<evidence type="ECO:0000259" key="21">
    <source>
        <dbReference type="PROSITE" id="PS51829"/>
    </source>
</evidence>
<dbReference type="Proteomes" id="UP000091918">
    <property type="component" value="Unassembled WGS sequence"/>
</dbReference>
<dbReference type="PROSITE" id="PS51892">
    <property type="entry name" value="SUBTILASE"/>
    <property type="match status" value="1"/>
</dbReference>
<feature type="active site" description="Charge relay system" evidence="16 17">
    <location>
        <position position="404"/>
    </location>
</feature>
<evidence type="ECO:0000256" key="6">
    <source>
        <dbReference type="ARBA" id="ARBA00022692"/>
    </source>
</evidence>
<name>A0A1B7P6I7_9EURO</name>
<dbReference type="FunFam" id="2.60.120.260:FF:000026">
    <property type="entry name" value="proprotein convertase subtilisin/kexin type 7"/>
    <property type="match status" value="1"/>
</dbReference>